<dbReference type="AlphaFoldDB" id="A0A9N7P035"/>
<feature type="domain" description="CCHC-type" evidence="3">
    <location>
        <begin position="47"/>
        <end position="62"/>
    </location>
</feature>
<feature type="non-terminal residue" evidence="4">
    <location>
        <position position="151"/>
    </location>
</feature>
<keyword evidence="1" id="KW-0479">Metal-binding</keyword>
<dbReference type="InterPro" id="IPR036875">
    <property type="entry name" value="Znf_CCHC_sf"/>
</dbReference>
<evidence type="ECO:0000313" key="5">
    <source>
        <dbReference type="Proteomes" id="UP001153555"/>
    </source>
</evidence>
<dbReference type="InterPro" id="IPR054722">
    <property type="entry name" value="PolX-like_BBD"/>
</dbReference>
<dbReference type="PANTHER" id="PTHR47592">
    <property type="entry name" value="PBF68 PROTEIN"/>
    <property type="match status" value="1"/>
</dbReference>
<evidence type="ECO:0000256" key="2">
    <source>
        <dbReference type="SAM" id="MobiDB-lite"/>
    </source>
</evidence>
<dbReference type="InterPro" id="IPR001878">
    <property type="entry name" value="Znf_CCHC"/>
</dbReference>
<comment type="caution">
    <text evidence="4">The sequence shown here is derived from an EMBL/GenBank/DDBJ whole genome shotgun (WGS) entry which is preliminary data.</text>
</comment>
<accession>A0A9N7P035</accession>
<dbReference type="SMART" id="SM00343">
    <property type="entry name" value="ZnF_C2HC"/>
    <property type="match status" value="1"/>
</dbReference>
<organism evidence="4 5">
    <name type="scientific">Striga hermonthica</name>
    <name type="common">Purple witchweed</name>
    <name type="synonym">Buchnera hermonthica</name>
    <dbReference type="NCBI Taxonomy" id="68872"/>
    <lineage>
        <taxon>Eukaryota</taxon>
        <taxon>Viridiplantae</taxon>
        <taxon>Streptophyta</taxon>
        <taxon>Embryophyta</taxon>
        <taxon>Tracheophyta</taxon>
        <taxon>Spermatophyta</taxon>
        <taxon>Magnoliopsida</taxon>
        <taxon>eudicotyledons</taxon>
        <taxon>Gunneridae</taxon>
        <taxon>Pentapetalae</taxon>
        <taxon>asterids</taxon>
        <taxon>lamiids</taxon>
        <taxon>Lamiales</taxon>
        <taxon>Orobanchaceae</taxon>
        <taxon>Buchnereae</taxon>
        <taxon>Striga</taxon>
    </lineage>
</organism>
<feature type="compositionally biased region" description="Polar residues" evidence="2">
    <location>
        <begin position="132"/>
        <end position="145"/>
    </location>
</feature>
<dbReference type="Pfam" id="PF00098">
    <property type="entry name" value="zf-CCHC"/>
    <property type="match status" value="1"/>
</dbReference>
<name>A0A9N7P035_STRHE</name>
<reference evidence="4" key="1">
    <citation type="submission" date="2019-12" db="EMBL/GenBank/DDBJ databases">
        <authorList>
            <person name="Scholes J."/>
        </authorList>
    </citation>
    <scope>NUCLEOTIDE SEQUENCE</scope>
</reference>
<feature type="non-terminal residue" evidence="4">
    <location>
        <position position="1"/>
    </location>
</feature>
<dbReference type="Pfam" id="PF22936">
    <property type="entry name" value="Pol_BBD"/>
    <property type="match status" value="1"/>
</dbReference>
<dbReference type="GO" id="GO:0003676">
    <property type="term" value="F:nucleic acid binding"/>
    <property type="evidence" value="ECO:0007669"/>
    <property type="project" value="InterPro"/>
</dbReference>
<evidence type="ECO:0000259" key="3">
    <source>
        <dbReference type="PROSITE" id="PS50158"/>
    </source>
</evidence>
<proteinExistence type="predicted"/>
<dbReference type="GO" id="GO:0008270">
    <property type="term" value="F:zinc ion binding"/>
    <property type="evidence" value="ECO:0007669"/>
    <property type="project" value="UniProtKB-KW"/>
</dbReference>
<keyword evidence="1" id="KW-0863">Zinc-finger</keyword>
<protein>
    <recommendedName>
        <fullName evidence="3">CCHC-type domain-containing protein</fullName>
    </recommendedName>
</protein>
<sequence length="151" mass="16536">DNRKSSGKAPMMEDRANLLEQGNSSKRKPLNKGKQQPAKVWKFTGNCHNCGKPNHMAKECKKPKKAGLKKAQHSALIAEHGPVPSELTDMDMSAMVFEANLVDNPRAWYIDTCATHHVCSDKELFSNYTHSTGQKLHMGNSSSSDVAGVGT</sequence>
<keyword evidence="1" id="KW-0862">Zinc</keyword>
<dbReference type="Gene3D" id="4.10.60.10">
    <property type="entry name" value="Zinc finger, CCHC-type"/>
    <property type="match status" value="1"/>
</dbReference>
<dbReference type="PROSITE" id="PS50158">
    <property type="entry name" value="ZF_CCHC"/>
    <property type="match status" value="1"/>
</dbReference>
<feature type="region of interest" description="Disordered" evidence="2">
    <location>
        <begin position="132"/>
        <end position="151"/>
    </location>
</feature>
<evidence type="ECO:0000313" key="4">
    <source>
        <dbReference type="EMBL" id="CAA0841717.1"/>
    </source>
</evidence>
<dbReference type="PANTHER" id="PTHR47592:SF27">
    <property type="entry name" value="OS08G0421700 PROTEIN"/>
    <property type="match status" value="1"/>
</dbReference>
<dbReference type="OrthoDB" id="2596766at2759"/>
<dbReference type="EMBL" id="CACSLK010034598">
    <property type="protein sequence ID" value="CAA0841717.1"/>
    <property type="molecule type" value="Genomic_DNA"/>
</dbReference>
<dbReference type="SUPFAM" id="SSF57756">
    <property type="entry name" value="Retrovirus zinc finger-like domains"/>
    <property type="match status" value="1"/>
</dbReference>
<dbReference type="Proteomes" id="UP001153555">
    <property type="component" value="Unassembled WGS sequence"/>
</dbReference>
<keyword evidence="5" id="KW-1185">Reference proteome</keyword>
<feature type="region of interest" description="Disordered" evidence="2">
    <location>
        <begin position="1"/>
        <end position="37"/>
    </location>
</feature>
<evidence type="ECO:0000256" key="1">
    <source>
        <dbReference type="PROSITE-ProRule" id="PRU00047"/>
    </source>
</evidence>
<gene>
    <name evidence="4" type="ORF">SHERM_07593</name>
</gene>